<dbReference type="EC" id="2.3.1.-" evidence="2"/>
<name>A0A399FF23_9DEIN</name>
<dbReference type="PROSITE" id="PS51186">
    <property type="entry name" value="GNAT"/>
    <property type="match status" value="1"/>
</dbReference>
<dbReference type="Gene3D" id="3.40.630.30">
    <property type="match status" value="1"/>
</dbReference>
<gene>
    <name evidence="2" type="primary">ydaF_1</name>
    <name evidence="2" type="ORF">Mgrana_00497</name>
</gene>
<keyword evidence="2" id="KW-0012">Acyltransferase</keyword>
<evidence type="ECO:0000313" key="3">
    <source>
        <dbReference type="Proteomes" id="UP000266178"/>
    </source>
</evidence>
<keyword evidence="3" id="KW-1185">Reference proteome</keyword>
<comment type="caution">
    <text evidence="2">The sequence shown here is derived from an EMBL/GenBank/DDBJ whole genome shotgun (WGS) entry which is preliminary data.</text>
</comment>
<dbReference type="AlphaFoldDB" id="A0A399FF23"/>
<dbReference type="RefSeq" id="WP_240631216.1">
    <property type="nucleotide sequence ID" value="NZ_BJXM01000007.1"/>
</dbReference>
<proteinExistence type="predicted"/>
<keyword evidence="2" id="KW-0808">Transferase</keyword>
<dbReference type="EMBL" id="QWLB01000004">
    <property type="protein sequence ID" value="RIH93671.1"/>
    <property type="molecule type" value="Genomic_DNA"/>
</dbReference>
<reference evidence="2 3" key="1">
    <citation type="submission" date="2018-08" db="EMBL/GenBank/DDBJ databases">
        <title>Meiothermus granaticius genome AF-68 sequencing project.</title>
        <authorList>
            <person name="Da Costa M.S."/>
            <person name="Albuquerque L."/>
            <person name="Raposo P."/>
            <person name="Froufe H.J.C."/>
            <person name="Barroso C.S."/>
            <person name="Egas C."/>
        </authorList>
    </citation>
    <scope>NUCLEOTIDE SEQUENCE [LARGE SCALE GENOMIC DNA]</scope>
    <source>
        <strain evidence="2 3">AF-68</strain>
    </source>
</reference>
<dbReference type="GO" id="GO:0016747">
    <property type="term" value="F:acyltransferase activity, transferring groups other than amino-acyl groups"/>
    <property type="evidence" value="ECO:0007669"/>
    <property type="project" value="InterPro"/>
</dbReference>
<dbReference type="Proteomes" id="UP000266178">
    <property type="component" value="Unassembled WGS sequence"/>
</dbReference>
<dbReference type="SUPFAM" id="SSF55729">
    <property type="entry name" value="Acyl-CoA N-acyltransferases (Nat)"/>
    <property type="match status" value="1"/>
</dbReference>
<dbReference type="PANTHER" id="PTHR43415:SF3">
    <property type="entry name" value="GNAT-FAMILY ACETYLTRANSFERASE"/>
    <property type="match status" value="1"/>
</dbReference>
<sequence>MPDLILRPLVLADISTIMAWTQDEEFCLASGWPLHQPPERWEEIFLRMINNPPVNLVRLGIETHGQLIGYTDLGEINPLEARASFAIAIGDRGYWGRGYGFTAGRQMLRYGFEEQGLERITAEVHASNTRPIRLLERLGFLREGVLRQHETYRGEKQDLYLYGMLKEEFKALVDLTGSG</sequence>
<dbReference type="InterPro" id="IPR000182">
    <property type="entry name" value="GNAT_dom"/>
</dbReference>
<evidence type="ECO:0000313" key="2">
    <source>
        <dbReference type="EMBL" id="RIH93671.1"/>
    </source>
</evidence>
<dbReference type="PANTHER" id="PTHR43415">
    <property type="entry name" value="SPERMIDINE N(1)-ACETYLTRANSFERASE"/>
    <property type="match status" value="1"/>
</dbReference>
<dbReference type="InterPro" id="IPR016181">
    <property type="entry name" value="Acyl_CoA_acyltransferase"/>
</dbReference>
<accession>A0A399FF23</accession>
<evidence type="ECO:0000259" key="1">
    <source>
        <dbReference type="PROSITE" id="PS51186"/>
    </source>
</evidence>
<protein>
    <submittedName>
        <fullName evidence="2">Putative ribosomal N-acetyltransferase YdaF</fullName>
        <ecNumber evidence="2">2.3.1.-</ecNumber>
    </submittedName>
</protein>
<feature type="domain" description="N-acetyltransferase" evidence="1">
    <location>
        <begin position="4"/>
        <end position="166"/>
    </location>
</feature>
<organism evidence="2 3">
    <name type="scientific">Meiothermus granaticius NBRC 107808</name>
    <dbReference type="NCBI Taxonomy" id="1227551"/>
    <lineage>
        <taxon>Bacteria</taxon>
        <taxon>Thermotogati</taxon>
        <taxon>Deinococcota</taxon>
        <taxon>Deinococci</taxon>
        <taxon>Thermales</taxon>
        <taxon>Thermaceae</taxon>
        <taxon>Meiothermus</taxon>
    </lineage>
</organism>
<dbReference type="Pfam" id="PF13302">
    <property type="entry name" value="Acetyltransf_3"/>
    <property type="match status" value="1"/>
</dbReference>